<dbReference type="InterPro" id="IPR030393">
    <property type="entry name" value="G_ENGB_dom"/>
</dbReference>
<evidence type="ECO:0000256" key="8">
    <source>
        <dbReference type="ARBA" id="ARBA00023210"/>
    </source>
</evidence>
<evidence type="ECO:0000259" key="10">
    <source>
        <dbReference type="PROSITE" id="PS51706"/>
    </source>
</evidence>
<evidence type="ECO:0000256" key="3">
    <source>
        <dbReference type="ARBA" id="ARBA00022618"/>
    </source>
</evidence>
<dbReference type="PANTHER" id="PTHR11649:SF13">
    <property type="entry name" value="ENGB-TYPE G DOMAIN-CONTAINING PROTEIN"/>
    <property type="match status" value="1"/>
</dbReference>
<dbReference type="InterPro" id="IPR019987">
    <property type="entry name" value="GTP-bd_ribosome_bio_YsxC"/>
</dbReference>
<dbReference type="EMBL" id="FN648394">
    <property type="protein sequence ID" value="CBJ30822.1"/>
    <property type="molecule type" value="Genomic_DNA"/>
</dbReference>
<keyword evidence="4" id="KW-0479">Metal-binding</keyword>
<evidence type="ECO:0000313" key="12">
    <source>
        <dbReference type="Proteomes" id="UP000002630"/>
    </source>
</evidence>
<dbReference type="STRING" id="2880.D7FRN1"/>
<evidence type="ECO:0000256" key="1">
    <source>
        <dbReference type="ARBA" id="ARBA00001946"/>
    </source>
</evidence>
<dbReference type="InterPro" id="IPR006073">
    <property type="entry name" value="GTP-bd"/>
</dbReference>
<dbReference type="OMA" id="MLFLMGH"/>
<evidence type="ECO:0000256" key="6">
    <source>
        <dbReference type="ARBA" id="ARBA00022842"/>
    </source>
</evidence>
<protein>
    <submittedName>
        <fullName evidence="11">YihA1, YihA/EngB-like GTPase</fullName>
    </submittedName>
</protein>
<dbReference type="NCBIfam" id="TIGR03598">
    <property type="entry name" value="GTPase_YsxC"/>
    <property type="match status" value="1"/>
</dbReference>
<keyword evidence="12" id="KW-1185">Reference proteome</keyword>
<organism evidence="11 12">
    <name type="scientific">Ectocarpus siliculosus</name>
    <name type="common">Brown alga</name>
    <name type="synonym">Conferva siliculosa</name>
    <dbReference type="NCBI Taxonomy" id="2880"/>
    <lineage>
        <taxon>Eukaryota</taxon>
        <taxon>Sar</taxon>
        <taxon>Stramenopiles</taxon>
        <taxon>Ochrophyta</taxon>
        <taxon>PX clade</taxon>
        <taxon>Phaeophyceae</taxon>
        <taxon>Ectocarpales</taxon>
        <taxon>Ectocarpaceae</taxon>
        <taxon>Ectocarpus</taxon>
    </lineage>
</organism>
<dbReference type="PRINTS" id="PR00326">
    <property type="entry name" value="GTP1OBG"/>
</dbReference>
<dbReference type="GO" id="GO:0051301">
    <property type="term" value="P:cell division"/>
    <property type="evidence" value="ECO:0007669"/>
    <property type="project" value="UniProtKB-KW"/>
</dbReference>
<dbReference type="InParanoid" id="D7FRN1"/>
<sequence length="356" mass="38869">MFRSGFARCRPRQVSATGGLRLSCRQPQGAWTGSSGGTAVRVFSTEPAGPEISKRQQFKQIAVDAKVMRHLDALGLGMEKKKIERGRKLRLYRRGAVSSAVPGATVTAAKPRTFDHPTWAVKQLSSATTLEEIPPAAASLPEVALVGRSNVGKSTLLNALVGLKKHPDQRATVSKTPGETRTLDFFQIGKGKRAKMIIADMPGYGFAYANEEQRQDWKGLMMAYLRGRGAPLKRVMLLLDARHGFKKADIEFLGLLYDPKGPSPLGKYRPPKIQILLTKCDLVKRIDLARRVVFVRQQLEEVSRRQTNLSVMTLSALKGAGMVELQKELSSLDPKPVAAAAAAVPKDGESEGGDDR</sequence>
<name>D7FRN1_ECTSI</name>
<dbReference type="AlphaFoldDB" id="D7FRN1"/>
<dbReference type="InterPro" id="IPR027417">
    <property type="entry name" value="P-loop_NTPase"/>
</dbReference>
<gene>
    <name evidence="11" type="primary">YihA1</name>
    <name evidence="11" type="ORF">Esi_0216_0044</name>
</gene>
<reference evidence="11 12" key="1">
    <citation type="journal article" date="2010" name="Nature">
        <title>The Ectocarpus genome and the independent evolution of multicellularity in brown algae.</title>
        <authorList>
            <person name="Cock J.M."/>
            <person name="Sterck L."/>
            <person name="Rouze P."/>
            <person name="Scornet D."/>
            <person name="Allen A.E."/>
            <person name="Amoutzias G."/>
            <person name="Anthouard V."/>
            <person name="Artiguenave F."/>
            <person name="Aury J.M."/>
            <person name="Badger J.H."/>
            <person name="Beszteri B."/>
            <person name="Billiau K."/>
            <person name="Bonnet E."/>
            <person name="Bothwell J.H."/>
            <person name="Bowler C."/>
            <person name="Boyen C."/>
            <person name="Brownlee C."/>
            <person name="Carrano C.J."/>
            <person name="Charrier B."/>
            <person name="Cho G.Y."/>
            <person name="Coelho S.M."/>
            <person name="Collen J."/>
            <person name="Corre E."/>
            <person name="Da Silva C."/>
            <person name="Delage L."/>
            <person name="Delaroque N."/>
            <person name="Dittami S.M."/>
            <person name="Doulbeau S."/>
            <person name="Elias M."/>
            <person name="Farnham G."/>
            <person name="Gachon C.M."/>
            <person name="Gschloessl B."/>
            <person name="Heesch S."/>
            <person name="Jabbari K."/>
            <person name="Jubin C."/>
            <person name="Kawai H."/>
            <person name="Kimura K."/>
            <person name="Kloareg B."/>
            <person name="Kupper F.C."/>
            <person name="Lang D."/>
            <person name="Le Bail A."/>
            <person name="Leblanc C."/>
            <person name="Lerouge P."/>
            <person name="Lohr M."/>
            <person name="Lopez P.J."/>
            <person name="Martens C."/>
            <person name="Maumus F."/>
            <person name="Michel G."/>
            <person name="Miranda-Saavedra D."/>
            <person name="Morales J."/>
            <person name="Moreau H."/>
            <person name="Motomura T."/>
            <person name="Nagasato C."/>
            <person name="Napoli C.A."/>
            <person name="Nelson D.R."/>
            <person name="Nyvall-Collen P."/>
            <person name="Peters A.F."/>
            <person name="Pommier C."/>
            <person name="Potin P."/>
            <person name="Poulain J."/>
            <person name="Quesneville H."/>
            <person name="Read B."/>
            <person name="Rensing S.A."/>
            <person name="Ritter A."/>
            <person name="Rousvoal S."/>
            <person name="Samanta M."/>
            <person name="Samson G."/>
            <person name="Schroeder D.C."/>
            <person name="Segurens B."/>
            <person name="Strittmatter M."/>
            <person name="Tonon T."/>
            <person name="Tregear J.W."/>
            <person name="Valentin K."/>
            <person name="von Dassow P."/>
            <person name="Yamagishi T."/>
            <person name="Van de Peer Y."/>
            <person name="Wincker P."/>
        </authorList>
    </citation>
    <scope>NUCLEOTIDE SEQUENCE [LARGE SCALE GENOMIC DNA]</scope>
    <source>
        <strain evidence="12">Ec32 / CCAP1310/4</strain>
    </source>
</reference>
<keyword evidence="5" id="KW-0547">Nucleotide-binding</keyword>
<dbReference type="GO" id="GO:0005525">
    <property type="term" value="F:GTP binding"/>
    <property type="evidence" value="ECO:0007669"/>
    <property type="project" value="UniProtKB-KW"/>
</dbReference>
<dbReference type="Proteomes" id="UP000002630">
    <property type="component" value="Linkage Group LG26"/>
</dbReference>
<comment type="cofactor">
    <cofactor evidence="1">
        <name>Mg(2+)</name>
        <dbReference type="ChEBI" id="CHEBI:18420"/>
    </cofactor>
</comment>
<evidence type="ECO:0000256" key="4">
    <source>
        <dbReference type="ARBA" id="ARBA00022723"/>
    </source>
</evidence>
<dbReference type="SUPFAM" id="SSF52540">
    <property type="entry name" value="P-loop containing nucleoside triphosphate hydrolases"/>
    <property type="match status" value="1"/>
</dbReference>
<keyword evidence="9" id="KW-0131">Cell cycle</keyword>
<dbReference type="eggNOG" id="KOG2486">
    <property type="taxonomic scope" value="Eukaryota"/>
</dbReference>
<keyword evidence="7" id="KW-0342">GTP-binding</keyword>
<dbReference type="PROSITE" id="PS51706">
    <property type="entry name" value="G_ENGB"/>
    <property type="match status" value="1"/>
</dbReference>
<dbReference type="HAMAP" id="MF_00321">
    <property type="entry name" value="GTPase_EngB"/>
    <property type="match status" value="1"/>
</dbReference>
<keyword evidence="3" id="KW-0132">Cell division</keyword>
<dbReference type="EMBL" id="FN649751">
    <property type="protein sequence ID" value="CBJ30822.1"/>
    <property type="molecule type" value="Genomic_DNA"/>
</dbReference>
<dbReference type="PANTHER" id="PTHR11649">
    <property type="entry name" value="MSS1/TRME-RELATED GTP-BINDING PROTEIN"/>
    <property type="match status" value="1"/>
</dbReference>
<dbReference type="FunCoup" id="D7FRN1">
    <property type="interactions" value="4"/>
</dbReference>
<evidence type="ECO:0000256" key="9">
    <source>
        <dbReference type="ARBA" id="ARBA00023306"/>
    </source>
</evidence>
<dbReference type="Pfam" id="PF01926">
    <property type="entry name" value="MMR_HSR1"/>
    <property type="match status" value="1"/>
</dbReference>
<evidence type="ECO:0000256" key="7">
    <source>
        <dbReference type="ARBA" id="ARBA00023134"/>
    </source>
</evidence>
<dbReference type="Gene3D" id="3.40.50.300">
    <property type="entry name" value="P-loop containing nucleotide triphosphate hydrolases"/>
    <property type="match status" value="1"/>
</dbReference>
<comment type="similarity">
    <text evidence="2">Belongs to the TRAFAC class TrmE-Era-EngA-EngB-Septin-like GTPase superfamily. EngB GTPase family.</text>
</comment>
<keyword evidence="8" id="KW-0717">Septation</keyword>
<dbReference type="CDD" id="cd01876">
    <property type="entry name" value="YihA_EngB"/>
    <property type="match status" value="1"/>
</dbReference>
<dbReference type="GO" id="GO:0046872">
    <property type="term" value="F:metal ion binding"/>
    <property type="evidence" value="ECO:0007669"/>
    <property type="project" value="UniProtKB-KW"/>
</dbReference>
<evidence type="ECO:0000256" key="5">
    <source>
        <dbReference type="ARBA" id="ARBA00022741"/>
    </source>
</evidence>
<proteinExistence type="inferred from homology"/>
<accession>D7FRN1</accession>
<keyword evidence="6" id="KW-0460">Magnesium</keyword>
<evidence type="ECO:0000313" key="11">
    <source>
        <dbReference type="EMBL" id="CBJ30822.1"/>
    </source>
</evidence>
<evidence type="ECO:0000256" key="2">
    <source>
        <dbReference type="ARBA" id="ARBA00009638"/>
    </source>
</evidence>
<dbReference type="OrthoDB" id="391988at2759"/>
<feature type="domain" description="EngB-type G" evidence="10">
    <location>
        <begin position="139"/>
        <end position="335"/>
    </location>
</feature>